<organism evidence="3 4">
    <name type="scientific">Symbiodinium pilosum</name>
    <name type="common">Dinoflagellate</name>
    <dbReference type="NCBI Taxonomy" id="2952"/>
    <lineage>
        <taxon>Eukaryota</taxon>
        <taxon>Sar</taxon>
        <taxon>Alveolata</taxon>
        <taxon>Dinophyceae</taxon>
        <taxon>Suessiales</taxon>
        <taxon>Symbiodiniaceae</taxon>
        <taxon>Symbiodinium</taxon>
    </lineage>
</organism>
<gene>
    <name evidence="3" type="primary">Birc2</name>
    <name evidence="3" type="ORF">SPIL2461_LOCUS11779</name>
</gene>
<reference evidence="3" key="1">
    <citation type="submission" date="2021-02" db="EMBL/GenBank/DDBJ databases">
        <authorList>
            <person name="Dougan E. K."/>
            <person name="Rhodes N."/>
            <person name="Thang M."/>
            <person name="Chan C."/>
        </authorList>
    </citation>
    <scope>NUCLEOTIDE SEQUENCE</scope>
</reference>
<comment type="caution">
    <text evidence="3">The sequence shown here is derived from an EMBL/GenBank/DDBJ whole genome shotgun (WGS) entry which is preliminary data.</text>
</comment>
<keyword evidence="2" id="KW-0472">Membrane</keyword>
<evidence type="ECO:0000256" key="2">
    <source>
        <dbReference type="SAM" id="Phobius"/>
    </source>
</evidence>
<feature type="region of interest" description="Disordered" evidence="1">
    <location>
        <begin position="397"/>
        <end position="431"/>
    </location>
</feature>
<protein>
    <submittedName>
        <fullName evidence="3">Birc2 protein</fullName>
    </submittedName>
</protein>
<sequence>MVWYSYGNTLNALALAMSSLAYTRDTFADSIAMQQNQMYQEKNYHITWIASVREEMRDFLTIFVGRLQNTGLLNTLLFGISTAFLCEGELDNEAPDSLVYAYYSSLIISMLYFGCSILFCFIGAASAYAESRKFMLKFVPDVHDAYNFDYISQLLEWETKGEALRVPFVMESKRLAEKRERKKHKEGKSAEPEDFFEKFDRRMKDFNESTKVDYLHKGGTNAHFWGVSPTNESDEERGEGPLEQSFYEIIGGYNLLWEPCSLASHNSMMLGVFALCESFSYFLIGRHMERSLQDRLGMFATMTIAALAFVGRVSSRLVTVESELDLKGHHIRDEDCLNPSRKLKDLALKLLMLLGPLTVMSGVFLPEDGLVLVGYMSHGALHAYLAFFLLRSFPSEKKQSGLPPPRPEKLRRLAQGKGTGSKQEDPELGIQARESPEPMLRQLLFESEKKSQRTAVFMKRLLLKSHFLACLPWAWLTLGALQQLAAGKADQSQLSPEVNFTEVDMNWSADGFFRARAITCSQGGRVWLASEDGVFQISHGVDGGLVESVECPDLPLDESVQGLTEQCSESGCWPLVLGSSGRLHSCGPKSLTNAPFTQLSGISGIALAGEEFYVSKNHSILHVPSRKAVARPVPGLVGFDILRTSKGDDVFIFSEDKAEAIQVKRAGARELQKWALPTTLPPLRSACAIGNSTVLAAVQDATLQDHPRLLLMKL</sequence>
<dbReference type="OrthoDB" id="427289at2759"/>
<dbReference type="EMBL" id="CAJNIZ010023224">
    <property type="protein sequence ID" value="CAE7467444.1"/>
    <property type="molecule type" value="Genomic_DNA"/>
</dbReference>
<evidence type="ECO:0000313" key="3">
    <source>
        <dbReference type="EMBL" id="CAE7467444.1"/>
    </source>
</evidence>
<proteinExistence type="predicted"/>
<dbReference type="Proteomes" id="UP000649617">
    <property type="component" value="Unassembled WGS sequence"/>
</dbReference>
<dbReference type="AlphaFoldDB" id="A0A812SAL1"/>
<name>A0A812SAL1_SYMPI</name>
<keyword evidence="2" id="KW-0812">Transmembrane</keyword>
<keyword evidence="4" id="KW-1185">Reference proteome</keyword>
<keyword evidence="2" id="KW-1133">Transmembrane helix</keyword>
<feature type="transmembrane region" description="Helical" evidence="2">
    <location>
        <begin position="100"/>
        <end position="128"/>
    </location>
</feature>
<evidence type="ECO:0000256" key="1">
    <source>
        <dbReference type="SAM" id="MobiDB-lite"/>
    </source>
</evidence>
<accession>A0A812SAL1</accession>
<evidence type="ECO:0000313" key="4">
    <source>
        <dbReference type="Proteomes" id="UP000649617"/>
    </source>
</evidence>